<organism evidence="15 16">
    <name type="scientific">Meloidogyne enterolobii</name>
    <name type="common">Root-knot nematode worm</name>
    <name type="synonym">Meloidogyne mayaguensis</name>
    <dbReference type="NCBI Taxonomy" id="390850"/>
    <lineage>
        <taxon>Eukaryota</taxon>
        <taxon>Metazoa</taxon>
        <taxon>Ecdysozoa</taxon>
        <taxon>Nematoda</taxon>
        <taxon>Chromadorea</taxon>
        <taxon>Rhabditida</taxon>
        <taxon>Tylenchina</taxon>
        <taxon>Tylenchomorpha</taxon>
        <taxon>Tylenchoidea</taxon>
        <taxon>Meloidogynidae</taxon>
        <taxon>Meloidogyninae</taxon>
        <taxon>Meloidogyne</taxon>
    </lineage>
</organism>
<comment type="subcellular location">
    <subcellularLocation>
        <location evidence="1 12">Golgi apparatus</location>
        <location evidence="1 12">Golgi stack membrane</location>
        <topology evidence="1 12">Single-pass type II membrane protein</topology>
    </subcellularLocation>
</comment>
<dbReference type="PANTHER" id="PTHR48438:SF1">
    <property type="entry name" value="ALPHA-(1,3)-FUCOSYLTRANSFERASE C-RELATED"/>
    <property type="match status" value="1"/>
</dbReference>
<dbReference type="PANTHER" id="PTHR48438">
    <property type="entry name" value="ALPHA-(1,3)-FUCOSYLTRANSFERASE C-RELATED"/>
    <property type="match status" value="1"/>
</dbReference>
<evidence type="ECO:0000259" key="14">
    <source>
        <dbReference type="Pfam" id="PF17039"/>
    </source>
</evidence>
<evidence type="ECO:0000313" key="15">
    <source>
        <dbReference type="EMBL" id="CAD2194554.1"/>
    </source>
</evidence>
<dbReference type="EMBL" id="CAJEWN010001125">
    <property type="protein sequence ID" value="CAD2194554.1"/>
    <property type="molecule type" value="Genomic_DNA"/>
</dbReference>
<keyword evidence="8 12" id="KW-1133">Transmembrane helix</keyword>
<dbReference type="SUPFAM" id="SSF53756">
    <property type="entry name" value="UDP-Glycosyltransferase/glycogen phosphorylase"/>
    <property type="match status" value="1"/>
</dbReference>
<evidence type="ECO:0000256" key="9">
    <source>
        <dbReference type="ARBA" id="ARBA00023034"/>
    </source>
</evidence>
<dbReference type="Pfam" id="PF17039">
    <property type="entry name" value="Glyco_tran_10_N"/>
    <property type="match status" value="1"/>
</dbReference>
<evidence type="ECO:0000256" key="1">
    <source>
        <dbReference type="ARBA" id="ARBA00004447"/>
    </source>
</evidence>
<dbReference type="UniPathway" id="UPA00378"/>
<comment type="similarity">
    <text evidence="3 12">Belongs to the glycosyltransferase 10 family.</text>
</comment>
<feature type="transmembrane region" description="Helical" evidence="12">
    <location>
        <begin position="12"/>
        <end position="30"/>
    </location>
</feature>
<keyword evidence="4 12" id="KW-0328">Glycosyltransferase</keyword>
<evidence type="ECO:0000256" key="4">
    <source>
        <dbReference type="ARBA" id="ARBA00022676"/>
    </source>
</evidence>
<evidence type="ECO:0000313" key="16">
    <source>
        <dbReference type="Proteomes" id="UP000580250"/>
    </source>
</evidence>
<dbReference type="FunFam" id="3.40.50.11660:FF:000002">
    <property type="entry name" value="Alpha-(1,3)-fucosyltransferase"/>
    <property type="match status" value="1"/>
</dbReference>
<evidence type="ECO:0000259" key="13">
    <source>
        <dbReference type="Pfam" id="PF00852"/>
    </source>
</evidence>
<keyword evidence="10 12" id="KW-0472">Membrane</keyword>
<keyword evidence="5 12" id="KW-0808">Transferase</keyword>
<comment type="pathway">
    <text evidence="2">Protein modification; protein glycosylation.</text>
</comment>
<name>A0A6V7X5I8_MELEN</name>
<feature type="domain" description="Fucosyltransferase C-terminal" evidence="13">
    <location>
        <begin position="198"/>
        <end position="369"/>
    </location>
</feature>
<accession>A0A6V7X5I8</accession>
<dbReference type="Gene3D" id="3.40.50.11660">
    <property type="entry name" value="Glycosyl transferase family 10, C-terminal domain"/>
    <property type="match status" value="1"/>
</dbReference>
<evidence type="ECO:0000256" key="12">
    <source>
        <dbReference type="RuleBase" id="RU003832"/>
    </source>
</evidence>
<feature type="domain" description="Fucosyltransferase N-terminal" evidence="14">
    <location>
        <begin position="60"/>
        <end position="166"/>
    </location>
</feature>
<dbReference type="InterPro" id="IPR001503">
    <property type="entry name" value="Glyco_trans_10"/>
</dbReference>
<evidence type="ECO:0000256" key="7">
    <source>
        <dbReference type="ARBA" id="ARBA00022968"/>
    </source>
</evidence>
<dbReference type="GO" id="GO:0032580">
    <property type="term" value="C:Golgi cisterna membrane"/>
    <property type="evidence" value="ECO:0007669"/>
    <property type="project" value="UniProtKB-SubCell"/>
</dbReference>
<dbReference type="InterPro" id="IPR031481">
    <property type="entry name" value="Glyco_tran_10_N"/>
</dbReference>
<comment type="caution">
    <text evidence="15">The sequence shown here is derived from an EMBL/GenBank/DDBJ whole genome shotgun (WGS) entry which is preliminary data.</text>
</comment>
<dbReference type="InterPro" id="IPR055270">
    <property type="entry name" value="Glyco_tran_10_C"/>
</dbReference>
<dbReference type="Proteomes" id="UP000580250">
    <property type="component" value="Unassembled WGS sequence"/>
</dbReference>
<sequence>MKENIISKSKFIFSILIFLSTFLYFLYIFVFNQIIFPAKDGEDKLPGWLKRMSVPVKWPPPTILMWNKMFGASLAESLINYNNNTHCSYKCIYTDNRSLEQQASLLVFHIRDNLDKMPEHRTPQQLYTFFILESPPHTWGLGRDVPPDFFNITMTYRADSDVHYPYDMFEEYTEKDLENGLVTYDQIWTEDEIDNKIEAKDKLALQFVSNCNTKSLRELYVNKLKNLTQITQIGTCLDGKRVCDKECADKLIDSHHFYFAFENSVCVNYVTEKFWKLKKLIVPVVLSRKIFKGLNIPDDSFIAADDFKSPKELVTFLEKLAADKNRYKSYFNWTKKYKKTEFSNDISNPLCNLCKMAHIHKKELKIKNIYDFWNGGGKCEQGFALNVLLG</sequence>
<protein>
    <recommendedName>
        <fullName evidence="12">Fucosyltransferase</fullName>
        <ecNumber evidence="12">2.4.1.-</ecNumber>
    </recommendedName>
</protein>
<keyword evidence="7" id="KW-0735">Signal-anchor</keyword>
<evidence type="ECO:0000256" key="11">
    <source>
        <dbReference type="ARBA" id="ARBA00023180"/>
    </source>
</evidence>
<dbReference type="Pfam" id="PF00852">
    <property type="entry name" value="Glyco_transf_10"/>
    <property type="match status" value="1"/>
</dbReference>
<proteinExistence type="inferred from homology"/>
<dbReference type="InterPro" id="IPR038577">
    <property type="entry name" value="GT10-like_C_sf"/>
</dbReference>
<evidence type="ECO:0000256" key="3">
    <source>
        <dbReference type="ARBA" id="ARBA00008919"/>
    </source>
</evidence>
<keyword evidence="11" id="KW-0325">Glycoprotein</keyword>
<keyword evidence="9 12" id="KW-0333">Golgi apparatus</keyword>
<dbReference type="EC" id="2.4.1.-" evidence="12"/>
<dbReference type="OrthoDB" id="5912041at2759"/>
<dbReference type="AlphaFoldDB" id="A0A6V7X5I8"/>
<dbReference type="GO" id="GO:0008417">
    <property type="term" value="F:fucosyltransferase activity"/>
    <property type="evidence" value="ECO:0007669"/>
    <property type="project" value="InterPro"/>
</dbReference>
<gene>
    <name evidence="15" type="ORF">MENT_LOCUS47579</name>
</gene>
<evidence type="ECO:0000256" key="5">
    <source>
        <dbReference type="ARBA" id="ARBA00022679"/>
    </source>
</evidence>
<evidence type="ECO:0000256" key="2">
    <source>
        <dbReference type="ARBA" id="ARBA00004922"/>
    </source>
</evidence>
<evidence type="ECO:0000256" key="8">
    <source>
        <dbReference type="ARBA" id="ARBA00022989"/>
    </source>
</evidence>
<evidence type="ECO:0000256" key="10">
    <source>
        <dbReference type="ARBA" id="ARBA00023136"/>
    </source>
</evidence>
<reference evidence="15 16" key="1">
    <citation type="submission" date="2020-08" db="EMBL/GenBank/DDBJ databases">
        <authorList>
            <person name="Koutsovoulos G."/>
            <person name="Danchin GJ E."/>
        </authorList>
    </citation>
    <scope>NUCLEOTIDE SEQUENCE [LARGE SCALE GENOMIC DNA]</scope>
</reference>
<evidence type="ECO:0000256" key="6">
    <source>
        <dbReference type="ARBA" id="ARBA00022692"/>
    </source>
</evidence>
<keyword evidence="6 12" id="KW-0812">Transmembrane</keyword>